<reference evidence="1 2" key="1">
    <citation type="journal article" date="2019" name="Int. J. Syst. Evol. Microbiol.">
        <title>The Global Catalogue of Microorganisms (GCM) 10K type strain sequencing project: providing services to taxonomists for standard genome sequencing and annotation.</title>
        <authorList>
            <consortium name="The Broad Institute Genomics Platform"/>
            <consortium name="The Broad Institute Genome Sequencing Center for Infectious Disease"/>
            <person name="Wu L."/>
            <person name="Ma J."/>
        </authorList>
    </citation>
    <scope>NUCLEOTIDE SEQUENCE [LARGE SCALE GENOMIC DNA]</scope>
    <source>
        <strain evidence="1 2">JCM 14303</strain>
    </source>
</reference>
<dbReference type="GO" id="GO:0003677">
    <property type="term" value="F:DNA binding"/>
    <property type="evidence" value="ECO:0007669"/>
    <property type="project" value="UniProtKB-KW"/>
</dbReference>
<dbReference type="InterPro" id="IPR009351">
    <property type="entry name" value="AlkZ-like"/>
</dbReference>
<evidence type="ECO:0000313" key="1">
    <source>
        <dbReference type="EMBL" id="GAA1533366.1"/>
    </source>
</evidence>
<comment type="caution">
    <text evidence="1">The sequence shown here is derived from an EMBL/GenBank/DDBJ whole genome shotgun (WGS) entry which is preliminary data.</text>
</comment>
<sequence length="370" mass="41017">MTTPMSRRELNRATLARQFLLSRTDRSVPDVIEHLVGLQAQTPHTWYAGLWTRIAGFRPEVAADGLVDRTLVRMAVMRSTIHLITARDAGALRPLVQPALDRDLFTNHTHKAAVRDLDVDAVIAAGRELLAERPRTQRELGELLHQRWPDRPPAGLAYAVRNLVPLVQVPPRGLWGRSGPIAHTTAAAWLGDLTDSGLDLAGLVRRYLGAFGPATVRDMQTWSGLTRLSEVVDSISGELLVRRDEDGRELFDLPEAPRPDADTPAPPRYLYDFDNLLLSHADRTRVITDDFQRYSFRPHGPVPSVVLIDGVTGGDWTIERTGATATLQVRTYRRPSTELTTQLVAEGTDLLAFAAANADHHDVQVRVVSD</sequence>
<dbReference type="PANTHER" id="PTHR38479">
    <property type="entry name" value="LMO0824 PROTEIN"/>
    <property type="match status" value="1"/>
</dbReference>
<organism evidence="1 2">
    <name type="scientific">Kribbella lupini</name>
    <dbReference type="NCBI Taxonomy" id="291602"/>
    <lineage>
        <taxon>Bacteria</taxon>
        <taxon>Bacillati</taxon>
        <taxon>Actinomycetota</taxon>
        <taxon>Actinomycetes</taxon>
        <taxon>Propionibacteriales</taxon>
        <taxon>Kribbellaceae</taxon>
        <taxon>Kribbella</taxon>
    </lineage>
</organism>
<dbReference type="RefSeq" id="WP_344176006.1">
    <property type="nucleotide sequence ID" value="NZ_BAAANC010000002.1"/>
</dbReference>
<dbReference type="PANTHER" id="PTHR38479:SF2">
    <property type="entry name" value="WINGED HELIX DNA-BINDING DOMAIN-CONTAINING PROTEIN"/>
    <property type="match status" value="1"/>
</dbReference>
<name>A0ABN2B5I6_9ACTN</name>
<accession>A0ABN2B5I6</accession>
<dbReference type="EMBL" id="BAAANC010000002">
    <property type="protein sequence ID" value="GAA1533366.1"/>
    <property type="molecule type" value="Genomic_DNA"/>
</dbReference>
<keyword evidence="2" id="KW-1185">Reference proteome</keyword>
<dbReference type="Pfam" id="PF06224">
    <property type="entry name" value="AlkZ-like"/>
    <property type="match status" value="1"/>
</dbReference>
<proteinExistence type="predicted"/>
<gene>
    <name evidence="1" type="ORF">GCM10009741_39610</name>
</gene>
<evidence type="ECO:0000313" key="2">
    <source>
        <dbReference type="Proteomes" id="UP001500363"/>
    </source>
</evidence>
<protein>
    <submittedName>
        <fullName evidence="1">Winged helix DNA-binding domain-containing protein</fullName>
    </submittedName>
</protein>
<dbReference type="Proteomes" id="UP001500363">
    <property type="component" value="Unassembled WGS sequence"/>
</dbReference>
<keyword evidence="1" id="KW-0238">DNA-binding</keyword>